<feature type="transmembrane region" description="Helical" evidence="7">
    <location>
        <begin position="104"/>
        <end position="127"/>
    </location>
</feature>
<dbReference type="CDD" id="cd06261">
    <property type="entry name" value="TM_PBP2"/>
    <property type="match status" value="1"/>
</dbReference>
<accession>A0A1Q5Q0H0</accession>
<gene>
    <name evidence="9" type="ORF">BSZ39_09855</name>
</gene>
<dbReference type="Gene3D" id="1.10.3720.10">
    <property type="entry name" value="MetI-like"/>
    <property type="match status" value="1"/>
</dbReference>
<evidence type="ECO:0000256" key="2">
    <source>
        <dbReference type="ARBA" id="ARBA00022448"/>
    </source>
</evidence>
<protein>
    <submittedName>
        <fullName evidence="9">ABC transporter permease</fullName>
    </submittedName>
</protein>
<name>A0A1Q5Q0H0_9ACTO</name>
<evidence type="ECO:0000256" key="3">
    <source>
        <dbReference type="ARBA" id="ARBA00022475"/>
    </source>
</evidence>
<feature type="domain" description="ABC transmembrane type-1" evidence="8">
    <location>
        <begin position="101"/>
        <end position="316"/>
    </location>
</feature>
<feature type="transmembrane region" description="Helical" evidence="7">
    <location>
        <begin position="298"/>
        <end position="319"/>
    </location>
</feature>
<dbReference type="InterPro" id="IPR035906">
    <property type="entry name" value="MetI-like_sf"/>
</dbReference>
<keyword evidence="5 7" id="KW-1133">Transmembrane helix</keyword>
<keyword evidence="6 7" id="KW-0472">Membrane</keyword>
<dbReference type="InterPro" id="IPR000515">
    <property type="entry name" value="MetI-like"/>
</dbReference>
<dbReference type="EMBL" id="MQVR01000065">
    <property type="protein sequence ID" value="OKL53383.1"/>
    <property type="molecule type" value="Genomic_DNA"/>
</dbReference>
<dbReference type="GO" id="GO:0005886">
    <property type="term" value="C:plasma membrane"/>
    <property type="evidence" value="ECO:0007669"/>
    <property type="project" value="UniProtKB-SubCell"/>
</dbReference>
<organism evidence="9 10">
    <name type="scientific">Bowdeniella nasicola</name>
    <dbReference type="NCBI Taxonomy" id="208480"/>
    <lineage>
        <taxon>Bacteria</taxon>
        <taxon>Bacillati</taxon>
        <taxon>Actinomycetota</taxon>
        <taxon>Actinomycetes</taxon>
        <taxon>Actinomycetales</taxon>
        <taxon>Actinomycetaceae</taxon>
        <taxon>Bowdeniella</taxon>
    </lineage>
</organism>
<evidence type="ECO:0000256" key="1">
    <source>
        <dbReference type="ARBA" id="ARBA00004651"/>
    </source>
</evidence>
<dbReference type="SUPFAM" id="SSF161098">
    <property type="entry name" value="MetI-like"/>
    <property type="match status" value="1"/>
</dbReference>
<evidence type="ECO:0000259" key="8">
    <source>
        <dbReference type="PROSITE" id="PS50928"/>
    </source>
</evidence>
<dbReference type="Pfam" id="PF00528">
    <property type="entry name" value="BPD_transp_1"/>
    <property type="match status" value="1"/>
</dbReference>
<evidence type="ECO:0000313" key="9">
    <source>
        <dbReference type="EMBL" id="OKL53383.1"/>
    </source>
</evidence>
<dbReference type="GO" id="GO:0055085">
    <property type="term" value="P:transmembrane transport"/>
    <property type="evidence" value="ECO:0007669"/>
    <property type="project" value="InterPro"/>
</dbReference>
<evidence type="ECO:0000256" key="6">
    <source>
        <dbReference type="ARBA" id="ARBA00023136"/>
    </source>
</evidence>
<dbReference type="InterPro" id="IPR051393">
    <property type="entry name" value="ABC_transporter_permease"/>
</dbReference>
<dbReference type="PANTHER" id="PTHR30193">
    <property type="entry name" value="ABC TRANSPORTER PERMEASE PROTEIN"/>
    <property type="match status" value="1"/>
</dbReference>
<comment type="subcellular location">
    <subcellularLocation>
        <location evidence="1 7">Cell membrane</location>
        <topology evidence="1 7">Multi-pass membrane protein</topology>
    </subcellularLocation>
</comment>
<dbReference type="PANTHER" id="PTHR30193:SF41">
    <property type="entry name" value="DIACETYLCHITOBIOSE UPTAKE SYSTEM PERMEASE PROTEIN NGCF"/>
    <property type="match status" value="1"/>
</dbReference>
<dbReference type="Proteomes" id="UP000185628">
    <property type="component" value="Unassembled WGS sequence"/>
</dbReference>
<proteinExistence type="inferred from homology"/>
<dbReference type="PROSITE" id="PS50928">
    <property type="entry name" value="ABC_TM1"/>
    <property type="match status" value="1"/>
</dbReference>
<evidence type="ECO:0000313" key="10">
    <source>
        <dbReference type="Proteomes" id="UP000185628"/>
    </source>
</evidence>
<comment type="caution">
    <text evidence="9">The sequence shown here is derived from an EMBL/GenBank/DDBJ whole genome shotgun (WGS) entry which is preliminary data.</text>
</comment>
<feature type="transmembrane region" description="Helical" evidence="7">
    <location>
        <begin position="34"/>
        <end position="58"/>
    </location>
</feature>
<keyword evidence="2 7" id="KW-0813">Transport</keyword>
<reference evidence="10" key="1">
    <citation type="submission" date="2016-12" db="EMBL/GenBank/DDBJ databases">
        <authorList>
            <person name="Meng X."/>
        </authorList>
    </citation>
    <scope>NUCLEOTIDE SEQUENCE [LARGE SCALE GENOMIC DNA]</scope>
    <source>
        <strain evidence="10">DSM 19116</strain>
    </source>
</reference>
<comment type="similarity">
    <text evidence="7">Belongs to the binding-protein-dependent transport system permease family.</text>
</comment>
<evidence type="ECO:0000256" key="4">
    <source>
        <dbReference type="ARBA" id="ARBA00022692"/>
    </source>
</evidence>
<evidence type="ECO:0000256" key="7">
    <source>
        <dbReference type="RuleBase" id="RU363032"/>
    </source>
</evidence>
<keyword evidence="3" id="KW-1003">Cell membrane</keyword>
<dbReference type="AlphaFoldDB" id="A0A1Q5Q0H0"/>
<feature type="transmembrane region" description="Helical" evidence="7">
    <location>
        <begin position="239"/>
        <end position="259"/>
    </location>
</feature>
<keyword evidence="4 7" id="KW-0812">Transmembrane</keyword>
<dbReference type="OrthoDB" id="3210259at2"/>
<feature type="transmembrane region" description="Helical" evidence="7">
    <location>
        <begin position="139"/>
        <end position="159"/>
    </location>
</feature>
<keyword evidence="10" id="KW-1185">Reference proteome</keyword>
<evidence type="ECO:0000256" key="5">
    <source>
        <dbReference type="ARBA" id="ARBA00022989"/>
    </source>
</evidence>
<sequence length="324" mass="35747">MPPVPELDDNTRDKELEKRNRAAIRARRRREARFGWAFLAPFALFFTVSFLIPILVSIKSSFFKAKPKGGGLYGGGETVDTFVGLENYEEVVMNARFWKGIGRVLLFGAFQIPVMILGALALALLLDSLLVKRIGAYRLGFFLPYAIPGIIAAMVWLYLYNPQMSPIVYGLQQLGLDVNFFSRNVILASMANMTTWTFTGYNMLIFLAALHSVPSELYEAARIDGASGWQVVSKIKIPLLRPAALLAVLLSIIGTIQLFNEPTVMYTQNTWMGADYTPMMMAYNTMMGQISPSGAGPASAISIVMAAIAAVLAAVYAFVQRRTD</sequence>